<accession>A0ABR3VF79</accession>
<name>A0ABR3VF79_HUMIN</name>
<evidence type="ECO:0000256" key="1">
    <source>
        <dbReference type="SAM" id="MobiDB-lite"/>
    </source>
</evidence>
<keyword evidence="3" id="KW-1185">Reference proteome</keyword>
<reference evidence="2 3" key="1">
    <citation type="journal article" date="2024" name="Commun. Biol.">
        <title>Comparative genomic analysis of thermophilic fungi reveals convergent evolutionary adaptations and gene losses.</title>
        <authorList>
            <person name="Steindorff A.S."/>
            <person name="Aguilar-Pontes M.V."/>
            <person name="Robinson A.J."/>
            <person name="Andreopoulos B."/>
            <person name="LaButti K."/>
            <person name="Kuo A."/>
            <person name="Mondo S."/>
            <person name="Riley R."/>
            <person name="Otillar R."/>
            <person name="Haridas S."/>
            <person name="Lipzen A."/>
            <person name="Grimwood J."/>
            <person name="Schmutz J."/>
            <person name="Clum A."/>
            <person name="Reid I.D."/>
            <person name="Moisan M.C."/>
            <person name="Butler G."/>
            <person name="Nguyen T.T.M."/>
            <person name="Dewar K."/>
            <person name="Conant G."/>
            <person name="Drula E."/>
            <person name="Henrissat B."/>
            <person name="Hansel C."/>
            <person name="Singer S."/>
            <person name="Hutchinson M.I."/>
            <person name="de Vries R.P."/>
            <person name="Natvig D.O."/>
            <person name="Powell A.J."/>
            <person name="Tsang A."/>
            <person name="Grigoriev I.V."/>
        </authorList>
    </citation>
    <scope>NUCLEOTIDE SEQUENCE [LARGE SCALE GENOMIC DNA]</scope>
    <source>
        <strain evidence="2 3">CBS 620.91</strain>
    </source>
</reference>
<dbReference type="InterPro" id="IPR018824">
    <property type="entry name" value="Conidiation-specific_6"/>
</dbReference>
<gene>
    <name evidence="2" type="ORF">VTJ49DRAFT_467</name>
</gene>
<feature type="compositionally biased region" description="Basic and acidic residues" evidence="1">
    <location>
        <begin position="21"/>
        <end position="40"/>
    </location>
</feature>
<feature type="compositionally biased region" description="Basic and acidic residues" evidence="1">
    <location>
        <begin position="1"/>
        <end position="12"/>
    </location>
</feature>
<feature type="region of interest" description="Disordered" evidence="1">
    <location>
        <begin position="1"/>
        <end position="144"/>
    </location>
</feature>
<evidence type="ECO:0008006" key="4">
    <source>
        <dbReference type="Google" id="ProtNLM"/>
    </source>
</evidence>
<evidence type="ECO:0000313" key="3">
    <source>
        <dbReference type="Proteomes" id="UP001583172"/>
    </source>
</evidence>
<sequence length="144" mass="15774">MSNAHSNRERGLRAALNNPRVSEEAKQHDRELLASEFGEHIEEEPQPATQSKRRASSSKKGAGAKVEPPKAEGVEAQPATGRRTRRASSGDAGMHQQQQAKGEEKDKHNVIRGLKAALKNPNVSERAKEADRKKLAELGEPVEE</sequence>
<proteinExistence type="predicted"/>
<protein>
    <recommendedName>
        <fullName evidence="4">Conidiation-specific protein 6</fullName>
    </recommendedName>
</protein>
<dbReference type="Proteomes" id="UP001583172">
    <property type="component" value="Unassembled WGS sequence"/>
</dbReference>
<dbReference type="EMBL" id="JAZGSY010000112">
    <property type="protein sequence ID" value="KAL1840470.1"/>
    <property type="molecule type" value="Genomic_DNA"/>
</dbReference>
<dbReference type="Pfam" id="PF10346">
    <property type="entry name" value="Con-6"/>
    <property type="match status" value="2"/>
</dbReference>
<comment type="caution">
    <text evidence="2">The sequence shown here is derived from an EMBL/GenBank/DDBJ whole genome shotgun (WGS) entry which is preliminary data.</text>
</comment>
<dbReference type="PANTHER" id="PTHR36576">
    <property type="entry name" value="UPF0654 PROTEIN C11D3.01C-RELATED"/>
    <property type="match status" value="1"/>
</dbReference>
<dbReference type="PANTHER" id="PTHR36576:SF2">
    <property type="entry name" value="PROTEIN CON-6, PUTATIVE (AFU_ORTHOLOGUE AFUA_4G03615)-RELATED"/>
    <property type="match status" value="1"/>
</dbReference>
<feature type="compositionally biased region" description="Basic and acidic residues" evidence="1">
    <location>
        <begin position="125"/>
        <end position="137"/>
    </location>
</feature>
<evidence type="ECO:0000313" key="2">
    <source>
        <dbReference type="EMBL" id="KAL1840470.1"/>
    </source>
</evidence>
<dbReference type="InterPro" id="IPR052670">
    <property type="entry name" value="UPF0654_domain"/>
</dbReference>
<organism evidence="2 3">
    <name type="scientific">Humicola insolens</name>
    <name type="common">Soft-rot fungus</name>
    <dbReference type="NCBI Taxonomy" id="85995"/>
    <lineage>
        <taxon>Eukaryota</taxon>
        <taxon>Fungi</taxon>
        <taxon>Dikarya</taxon>
        <taxon>Ascomycota</taxon>
        <taxon>Pezizomycotina</taxon>
        <taxon>Sordariomycetes</taxon>
        <taxon>Sordariomycetidae</taxon>
        <taxon>Sordariales</taxon>
        <taxon>Chaetomiaceae</taxon>
        <taxon>Mycothermus</taxon>
    </lineage>
</organism>